<dbReference type="PROSITE" id="PS51673">
    <property type="entry name" value="SUZ"/>
    <property type="match status" value="1"/>
</dbReference>
<feature type="compositionally biased region" description="Low complexity" evidence="1">
    <location>
        <begin position="480"/>
        <end position="499"/>
    </location>
</feature>
<dbReference type="Proteomes" id="UP000239899">
    <property type="component" value="Unassembled WGS sequence"/>
</dbReference>
<feature type="region of interest" description="Disordered" evidence="1">
    <location>
        <begin position="308"/>
        <end position="361"/>
    </location>
</feature>
<dbReference type="STRING" id="3076.A0A2P6TG82"/>
<dbReference type="Pfam" id="PF12752">
    <property type="entry name" value="SUZ"/>
    <property type="match status" value="1"/>
</dbReference>
<dbReference type="PANTHER" id="PTHR15672">
    <property type="entry name" value="CAMP-REGULATED PHOSPHOPROTEIN 21 RELATED R3H DOMAIN CONTAINING PROTEIN"/>
    <property type="match status" value="1"/>
</dbReference>
<dbReference type="InterPro" id="IPR036867">
    <property type="entry name" value="R3H_dom_sf"/>
</dbReference>
<dbReference type="GO" id="GO:0003676">
    <property type="term" value="F:nucleic acid binding"/>
    <property type="evidence" value="ECO:0007669"/>
    <property type="project" value="InterPro"/>
</dbReference>
<feature type="compositionally biased region" description="Low complexity" evidence="1">
    <location>
        <begin position="526"/>
        <end position="569"/>
    </location>
</feature>
<proteinExistence type="predicted"/>
<evidence type="ECO:0000256" key="1">
    <source>
        <dbReference type="SAM" id="MobiDB-lite"/>
    </source>
</evidence>
<keyword evidence="4" id="KW-1185">Reference proteome</keyword>
<dbReference type="Gene3D" id="3.30.1370.50">
    <property type="entry name" value="R3H-like domain"/>
    <property type="match status" value="1"/>
</dbReference>
<feature type="compositionally biased region" description="Gly residues" evidence="1">
    <location>
        <begin position="132"/>
        <end position="149"/>
    </location>
</feature>
<protein>
    <recommendedName>
        <fullName evidence="2">SUZ domain-containing protein</fullName>
    </recommendedName>
</protein>
<feature type="compositionally biased region" description="Gly residues" evidence="1">
    <location>
        <begin position="500"/>
        <end position="509"/>
    </location>
</feature>
<dbReference type="SUPFAM" id="SSF82708">
    <property type="entry name" value="R3H domain"/>
    <property type="match status" value="1"/>
</dbReference>
<name>A0A2P6TG82_CHLSO</name>
<feature type="region of interest" description="Disordered" evidence="1">
    <location>
        <begin position="473"/>
        <end position="569"/>
    </location>
</feature>
<gene>
    <name evidence="3" type="ORF">C2E21_7757</name>
</gene>
<evidence type="ECO:0000313" key="4">
    <source>
        <dbReference type="Proteomes" id="UP000239899"/>
    </source>
</evidence>
<dbReference type="OrthoDB" id="515788at2759"/>
<feature type="compositionally biased region" description="Gly residues" evidence="1">
    <location>
        <begin position="315"/>
        <end position="329"/>
    </location>
</feature>
<evidence type="ECO:0000313" key="3">
    <source>
        <dbReference type="EMBL" id="PRW33123.1"/>
    </source>
</evidence>
<dbReference type="CDD" id="cd02325">
    <property type="entry name" value="R3H"/>
    <property type="match status" value="1"/>
</dbReference>
<comment type="caution">
    <text evidence="3">The sequence shown here is derived from an EMBL/GenBank/DDBJ whole genome shotgun (WGS) entry which is preliminary data.</text>
</comment>
<feature type="domain" description="SUZ" evidence="2">
    <location>
        <begin position="41"/>
        <end position="135"/>
    </location>
</feature>
<feature type="region of interest" description="Disordered" evidence="1">
    <location>
        <begin position="54"/>
        <end position="73"/>
    </location>
</feature>
<dbReference type="InterPro" id="IPR024771">
    <property type="entry name" value="SUZ"/>
</dbReference>
<dbReference type="EMBL" id="LHPG02000017">
    <property type="protein sequence ID" value="PRW33123.1"/>
    <property type="molecule type" value="Genomic_DNA"/>
</dbReference>
<dbReference type="InterPro" id="IPR051937">
    <property type="entry name" value="R3H_domain_containing"/>
</dbReference>
<dbReference type="PANTHER" id="PTHR15672:SF8">
    <property type="entry name" value="PROTEIN ENCORE"/>
    <property type="match status" value="1"/>
</dbReference>
<reference evidence="3 4" key="1">
    <citation type="journal article" date="2018" name="Plant J.">
        <title>Genome sequences of Chlorella sorokiniana UTEX 1602 and Micractinium conductrix SAG 241.80: implications to maltose excretion by a green alga.</title>
        <authorList>
            <person name="Arriola M.B."/>
            <person name="Velmurugan N."/>
            <person name="Zhang Y."/>
            <person name="Plunkett M.H."/>
            <person name="Hondzo H."/>
            <person name="Barney B.M."/>
        </authorList>
    </citation>
    <scope>NUCLEOTIDE SEQUENCE [LARGE SCALE GENOMIC DNA]</scope>
    <source>
        <strain evidence="4">UTEX 1602</strain>
    </source>
</reference>
<dbReference type="AlphaFoldDB" id="A0A2P6TG82"/>
<evidence type="ECO:0000259" key="2">
    <source>
        <dbReference type="PROSITE" id="PS51673"/>
    </source>
</evidence>
<feature type="region of interest" description="Disordered" evidence="1">
    <location>
        <begin position="267"/>
        <end position="288"/>
    </location>
</feature>
<organism evidence="3 4">
    <name type="scientific">Chlorella sorokiniana</name>
    <name type="common">Freshwater green alga</name>
    <dbReference type="NCBI Taxonomy" id="3076"/>
    <lineage>
        <taxon>Eukaryota</taxon>
        <taxon>Viridiplantae</taxon>
        <taxon>Chlorophyta</taxon>
        <taxon>core chlorophytes</taxon>
        <taxon>Trebouxiophyceae</taxon>
        <taxon>Chlorellales</taxon>
        <taxon>Chlorellaceae</taxon>
        <taxon>Chlorella clade</taxon>
        <taxon>Chlorella</taxon>
    </lineage>
</organism>
<feature type="region of interest" description="Disordered" evidence="1">
    <location>
        <begin position="132"/>
        <end position="160"/>
    </location>
</feature>
<sequence length="569" mass="56534">MSSYERLLAHRTAQHWGLETSTVNHGPDQGRILAMRTPNTQQPAVKLADVPVSVQEGPTGAPAGPGDAGVGSPPAPRVLVRKRSDRMPSHRGGMMGPGMEGPYGMQPGANGQYRSVQEREAEYHRARARIFGEGGPGGPGGFPGMGPGGSVPPPPPGGRAGGPLNGGMAGGPPGSMGGMAGMATPFGGMMGPMGPQQMGAAMGYAGRPGMPSGMGMAYGAPSGGPGGAYPGGPGGYYAGGPGGGYGGGGGGSGPRPTKAQLRNKEADMADPDFRRGRGLHAPRFDPGFGEDQAAASMYVRPSYGSEFPDLASSGGSSGGEGRSGGGGRGRGGRADNVPASSPRSNGSGMGMGPPGASQMPSSPAAAAMYAAGYGGQMDPQQMMAMQAAYASYGQAGMMPGATMMAPMPGMVYPGTAAGGMPYGMMMQPYGYVPMRPGQQEAMMQAYAASMQMGYVPYGSPGAAGMAMPVSPVSGMQNPLSPTGSGPLGRRPSGSSRYSGSGRGGGGGGQRSAAATPRADSLSQDRQQTPAAAAAAAVAAAQAAQQPATQQQQQAAQQQPQQQEQPSGDA</sequence>
<accession>A0A2P6TG82</accession>